<organism evidence="2 3">
    <name type="scientific">Parabacteroides faecalis</name>
    <dbReference type="NCBI Taxonomy" id="2924040"/>
    <lineage>
        <taxon>Bacteria</taxon>
        <taxon>Pseudomonadati</taxon>
        <taxon>Bacteroidota</taxon>
        <taxon>Bacteroidia</taxon>
        <taxon>Bacteroidales</taxon>
        <taxon>Tannerellaceae</taxon>
        <taxon>Parabacteroides</taxon>
    </lineage>
</organism>
<name>A0ABT0BXZ5_9BACT</name>
<dbReference type="InterPro" id="IPR027980">
    <property type="entry name" value="RACo_C"/>
</dbReference>
<evidence type="ECO:0000313" key="2">
    <source>
        <dbReference type="EMBL" id="MCJ2379639.1"/>
    </source>
</evidence>
<keyword evidence="3" id="KW-1185">Reference proteome</keyword>
<dbReference type="Pfam" id="PF00111">
    <property type="entry name" value="Fer2"/>
    <property type="match status" value="1"/>
</dbReference>
<dbReference type="InterPro" id="IPR041414">
    <property type="entry name" value="Raco-like_middle"/>
</dbReference>
<dbReference type="RefSeq" id="WP_243323382.1">
    <property type="nucleotide sequence ID" value="NZ_JAKZMM010000006.1"/>
</dbReference>
<protein>
    <submittedName>
        <fullName evidence="2">ASKHA domain-containing protein</fullName>
    </submittedName>
</protein>
<dbReference type="SUPFAM" id="SSF54292">
    <property type="entry name" value="2Fe-2S ferredoxin-like"/>
    <property type="match status" value="1"/>
</dbReference>
<evidence type="ECO:0000313" key="3">
    <source>
        <dbReference type="Proteomes" id="UP001165444"/>
    </source>
</evidence>
<proteinExistence type="predicted"/>
<dbReference type="Pfam" id="PF17651">
    <property type="entry name" value="Raco_middle"/>
    <property type="match status" value="1"/>
</dbReference>
<gene>
    <name evidence="2" type="ORF">MUN53_03290</name>
</gene>
<dbReference type="InterPro" id="IPR001041">
    <property type="entry name" value="2Fe-2S_ferredoxin-type"/>
</dbReference>
<dbReference type="Gene3D" id="3.30.420.480">
    <property type="entry name" value="Domain of unknown function (DUF4445)"/>
    <property type="match status" value="1"/>
</dbReference>
<dbReference type="Proteomes" id="UP001165444">
    <property type="component" value="Unassembled WGS sequence"/>
</dbReference>
<dbReference type="Pfam" id="PF14574">
    <property type="entry name" value="RACo_C_ter"/>
    <property type="match status" value="1"/>
</dbReference>
<accession>A0ABT0BXZ5</accession>
<dbReference type="Gene3D" id="3.10.20.30">
    <property type="match status" value="1"/>
</dbReference>
<dbReference type="InterPro" id="IPR012675">
    <property type="entry name" value="Beta-grasp_dom_sf"/>
</dbReference>
<dbReference type="PROSITE" id="PS51085">
    <property type="entry name" value="2FE2S_FER_2"/>
    <property type="match status" value="1"/>
</dbReference>
<dbReference type="InterPro" id="IPR036010">
    <property type="entry name" value="2Fe-2S_ferredoxin-like_sf"/>
</dbReference>
<reference evidence="2 3" key="1">
    <citation type="submission" date="2022-03" db="EMBL/GenBank/DDBJ databases">
        <title>Parabacteroides sp. nov. isolated from swine feces.</title>
        <authorList>
            <person name="Bak J.E."/>
        </authorList>
    </citation>
    <scope>NUCLEOTIDE SEQUENCE [LARGE SCALE GENOMIC DNA]</scope>
    <source>
        <strain evidence="2 3">AGMB00274</strain>
    </source>
</reference>
<evidence type="ECO:0000259" key="1">
    <source>
        <dbReference type="PROSITE" id="PS51085"/>
    </source>
</evidence>
<dbReference type="CDD" id="cd00207">
    <property type="entry name" value="fer2"/>
    <property type="match status" value="1"/>
</dbReference>
<dbReference type="PANTHER" id="PTHR42895">
    <property type="entry name" value="IRON-SULFUR CLUSTER-BINDING PROTEIN-RELATED"/>
    <property type="match status" value="1"/>
</dbReference>
<feature type="domain" description="2Fe-2S ferredoxin-type" evidence="1">
    <location>
        <begin position="7"/>
        <end position="97"/>
    </location>
</feature>
<dbReference type="EMBL" id="JAKZMM010000006">
    <property type="protein sequence ID" value="MCJ2379639.1"/>
    <property type="molecule type" value="Genomic_DNA"/>
</dbReference>
<dbReference type="InterPro" id="IPR052911">
    <property type="entry name" value="Corrinoid_activation_enz"/>
</dbReference>
<sequence length="509" mass="55419">MQNNQEHTVRLEPAGIERRVPHGTSLGQIVGEQGVDFACGGRGVCGKCRVELLKGEVELTEWHRTLLERQGLSPASWRLACLSLVTDDLTIRIPQGEQQILTDETEIRLGEETGYALAVDLGSTTVVVQLVDLSTGKILGSSAELNRQSRHGADIISRISYAIQGEAERKQLSELIREQIGEQIASLVQPEIRAEVRRVVLVGNSVMHHLFCDLDVTPLSAYPFQSPNNAARRFSTDELHWALPASCEVVFLPNISHFVGSDILAGMESIQIHKQEKWQALIDLGTNGEIVVGRRGEILCTSTAAGPAFEGINITQGMRAVTGAICSVNESDGHVEVIGGGEASGLCGSGLIDAIHYFCQQEAIDMSGSIADESRHGELPLTPKVSLWEKDVREFQLAKAAIATGFQLLLKELGITTDDLEHIYVSGGLGTYLDVKHALAVGLLQASSPEQIRKAGNSALAGCKLFLYRETRPDIAEILSATRHFALEASPDFQDYYCNNLFFMPPMPE</sequence>
<dbReference type="PANTHER" id="PTHR42895:SF2">
    <property type="entry name" value="IRON-SULFUR CLUSTER PROTEIN"/>
    <property type="match status" value="1"/>
</dbReference>
<comment type="caution">
    <text evidence="2">The sequence shown here is derived from an EMBL/GenBank/DDBJ whole genome shotgun (WGS) entry which is preliminary data.</text>
</comment>
<dbReference type="InterPro" id="IPR042259">
    <property type="entry name" value="Raco-like_middle_sf"/>
</dbReference>